<protein>
    <recommendedName>
        <fullName evidence="3">ferric-chelate reductase (NADPH)</fullName>
        <ecNumber evidence="3">1.16.1.9</ecNumber>
    </recommendedName>
</protein>
<feature type="chain" id="PRO_5020615351" description="ferric-chelate reductase (NADPH)" evidence="14">
    <location>
        <begin position="23"/>
        <end position="602"/>
    </location>
</feature>
<dbReference type="CDD" id="cd06186">
    <property type="entry name" value="NOX_Duox_like_FAD_NADP"/>
    <property type="match status" value="1"/>
</dbReference>
<dbReference type="EC" id="1.16.1.9" evidence="3"/>
<keyword evidence="4" id="KW-0813">Transport</keyword>
<dbReference type="Pfam" id="PF01794">
    <property type="entry name" value="Ferric_reduct"/>
    <property type="match status" value="1"/>
</dbReference>
<evidence type="ECO:0000256" key="3">
    <source>
        <dbReference type="ARBA" id="ARBA00012668"/>
    </source>
</evidence>
<dbReference type="Gene3D" id="3.40.50.80">
    <property type="entry name" value="Nucleotide-binding domain of ferredoxin-NADP reductase (FNR) module"/>
    <property type="match status" value="1"/>
</dbReference>
<feature type="transmembrane region" description="Helical" evidence="13">
    <location>
        <begin position="245"/>
        <end position="262"/>
    </location>
</feature>
<organism evidence="16 17">
    <name type="scientific">Cryomyces minteri</name>
    <dbReference type="NCBI Taxonomy" id="331657"/>
    <lineage>
        <taxon>Eukaryota</taxon>
        <taxon>Fungi</taxon>
        <taxon>Dikarya</taxon>
        <taxon>Ascomycota</taxon>
        <taxon>Pezizomycotina</taxon>
        <taxon>Dothideomycetes</taxon>
        <taxon>Dothideomycetes incertae sedis</taxon>
        <taxon>Cryomyces</taxon>
    </lineage>
</organism>
<dbReference type="InterPro" id="IPR013121">
    <property type="entry name" value="Fe_red_NAD-bd_6"/>
</dbReference>
<dbReference type="Pfam" id="PF08030">
    <property type="entry name" value="NAD_binding_6"/>
    <property type="match status" value="1"/>
</dbReference>
<evidence type="ECO:0000256" key="10">
    <source>
        <dbReference type="ARBA" id="ARBA00023065"/>
    </source>
</evidence>
<reference evidence="16 17" key="1">
    <citation type="submission" date="2017-03" db="EMBL/GenBank/DDBJ databases">
        <title>Genomes of endolithic fungi from Antarctica.</title>
        <authorList>
            <person name="Coleine C."/>
            <person name="Masonjones S."/>
            <person name="Stajich J.E."/>
        </authorList>
    </citation>
    <scope>NUCLEOTIDE SEQUENCE [LARGE SCALE GENOMIC DNA]</scope>
    <source>
        <strain evidence="16 17">CCFEE 5187</strain>
    </source>
</reference>
<comment type="caution">
    <text evidence="16">The sequence shown here is derived from an EMBL/GenBank/DDBJ whole genome shotgun (WGS) entry which is preliminary data.</text>
</comment>
<dbReference type="InterPro" id="IPR013112">
    <property type="entry name" value="FAD-bd_8"/>
</dbReference>
<keyword evidence="8 13" id="KW-1133">Transmembrane helix</keyword>
<evidence type="ECO:0000256" key="2">
    <source>
        <dbReference type="ARBA" id="ARBA00006278"/>
    </source>
</evidence>
<keyword evidence="10" id="KW-0406">Ion transport</keyword>
<feature type="transmembrane region" description="Helical" evidence="13">
    <location>
        <begin position="168"/>
        <end position="186"/>
    </location>
</feature>
<dbReference type="PANTHER" id="PTHR32361:SF24">
    <property type="entry name" value="REDUCTASE, PUTATIVE (AFU_ORTHOLOGUE AFUA_3G10820)-RELATED"/>
    <property type="match status" value="1"/>
</dbReference>
<dbReference type="Gene3D" id="2.40.30.10">
    <property type="entry name" value="Translation factors"/>
    <property type="match status" value="1"/>
</dbReference>
<dbReference type="SUPFAM" id="SSF63380">
    <property type="entry name" value="Riboflavin synthase domain-like"/>
    <property type="match status" value="1"/>
</dbReference>
<evidence type="ECO:0000313" key="17">
    <source>
        <dbReference type="Proteomes" id="UP000308768"/>
    </source>
</evidence>
<keyword evidence="6 13" id="KW-0812">Transmembrane</keyword>
<evidence type="ECO:0000256" key="6">
    <source>
        <dbReference type="ARBA" id="ARBA00022692"/>
    </source>
</evidence>
<dbReference type="InterPro" id="IPR039261">
    <property type="entry name" value="FNR_nucleotide-bd"/>
</dbReference>
<dbReference type="GO" id="GO:0006879">
    <property type="term" value="P:intracellular iron ion homeostasis"/>
    <property type="evidence" value="ECO:0007669"/>
    <property type="project" value="TreeGrafter"/>
</dbReference>
<dbReference type="EMBL" id="NAJN01000193">
    <property type="protein sequence ID" value="TKA77325.1"/>
    <property type="molecule type" value="Genomic_DNA"/>
</dbReference>
<dbReference type="GO" id="GO:0052851">
    <property type="term" value="F:ferric-chelate reductase (NADPH) activity"/>
    <property type="evidence" value="ECO:0007669"/>
    <property type="project" value="UniProtKB-EC"/>
</dbReference>
<evidence type="ECO:0000256" key="7">
    <source>
        <dbReference type="ARBA" id="ARBA00022982"/>
    </source>
</evidence>
<accession>A0A4U0XQV8</accession>
<evidence type="ECO:0000313" key="16">
    <source>
        <dbReference type="EMBL" id="TKA77325.1"/>
    </source>
</evidence>
<feature type="domain" description="FAD-binding FR-type" evidence="15">
    <location>
        <begin position="308"/>
        <end position="450"/>
    </location>
</feature>
<dbReference type="Pfam" id="PF08022">
    <property type="entry name" value="FAD_binding_8"/>
    <property type="match status" value="1"/>
</dbReference>
<dbReference type="STRING" id="331657.A0A4U0XQV8"/>
<evidence type="ECO:0000256" key="8">
    <source>
        <dbReference type="ARBA" id="ARBA00022989"/>
    </source>
</evidence>
<dbReference type="Proteomes" id="UP000308768">
    <property type="component" value="Unassembled WGS sequence"/>
</dbReference>
<dbReference type="GO" id="GO:0006826">
    <property type="term" value="P:iron ion transport"/>
    <property type="evidence" value="ECO:0007669"/>
    <property type="project" value="TreeGrafter"/>
</dbReference>
<evidence type="ECO:0000256" key="11">
    <source>
        <dbReference type="ARBA" id="ARBA00023136"/>
    </source>
</evidence>
<comment type="similarity">
    <text evidence="2">Belongs to the ferric reductase (FRE) family.</text>
</comment>
<dbReference type="GO" id="GO:0015677">
    <property type="term" value="P:copper ion import"/>
    <property type="evidence" value="ECO:0007669"/>
    <property type="project" value="TreeGrafter"/>
</dbReference>
<evidence type="ECO:0000259" key="15">
    <source>
        <dbReference type="PROSITE" id="PS51384"/>
    </source>
</evidence>
<evidence type="ECO:0000256" key="13">
    <source>
        <dbReference type="SAM" id="Phobius"/>
    </source>
</evidence>
<evidence type="ECO:0000256" key="5">
    <source>
        <dbReference type="ARBA" id="ARBA00022475"/>
    </source>
</evidence>
<proteinExistence type="inferred from homology"/>
<evidence type="ECO:0000256" key="9">
    <source>
        <dbReference type="ARBA" id="ARBA00023002"/>
    </source>
</evidence>
<dbReference type="InterPro" id="IPR017927">
    <property type="entry name" value="FAD-bd_FR_type"/>
</dbReference>
<dbReference type="SUPFAM" id="SSF52343">
    <property type="entry name" value="Ferredoxin reductase-like, C-terminal NADP-linked domain"/>
    <property type="match status" value="1"/>
</dbReference>
<keyword evidence="14" id="KW-0732">Signal</keyword>
<dbReference type="InterPro" id="IPR017938">
    <property type="entry name" value="Riboflavin_synthase-like_b-brl"/>
</dbReference>
<evidence type="ECO:0000256" key="1">
    <source>
        <dbReference type="ARBA" id="ARBA00004651"/>
    </source>
</evidence>
<name>A0A4U0XQV8_9PEZI</name>
<evidence type="ECO:0000256" key="12">
    <source>
        <dbReference type="ARBA" id="ARBA00048483"/>
    </source>
</evidence>
<feature type="transmembrane region" description="Helical" evidence="13">
    <location>
        <begin position="135"/>
        <end position="156"/>
    </location>
</feature>
<keyword evidence="9" id="KW-0560">Oxidoreductase</keyword>
<comment type="catalytic activity">
    <reaction evidence="12">
        <text>2 a Fe(II)-siderophore + NADP(+) + H(+) = 2 a Fe(III)-siderophore + NADPH</text>
        <dbReference type="Rhea" id="RHEA:28795"/>
        <dbReference type="Rhea" id="RHEA-COMP:11342"/>
        <dbReference type="Rhea" id="RHEA-COMP:11344"/>
        <dbReference type="ChEBI" id="CHEBI:15378"/>
        <dbReference type="ChEBI" id="CHEBI:29033"/>
        <dbReference type="ChEBI" id="CHEBI:29034"/>
        <dbReference type="ChEBI" id="CHEBI:57783"/>
        <dbReference type="ChEBI" id="CHEBI:58349"/>
        <dbReference type="EC" id="1.16.1.9"/>
    </reaction>
</comment>
<sequence>MYARHAMPLWALLAVATRMVVAAGGGGTSSPAAIAAAEAANLENIRISYYLGWAWAAIVGALLSYRLTLAGIRYIRTIACLNNDEQRYFAVPSQTYSKIKKHVIDAPLFRKRHHREFNLSAAINMGTLPSRFQTFFLAGYLGMNVVFCVISIDWSGKQAAVLTELRNRTGVLAVMNMMPLFVLAGRNNPLIRLLDISFDTYNLIHRWIGRIVVLEAIAHTLAWTISKVNTAGWSVVGKSMASSQLIMTGTIGVAAFLGLLCHSPSPIRHAFYEAFLHVHIALATLAVIAVWVHLKTLPQQSILLAVIVFWIVERLTRVYTIVRHNVGNGGTTAEIEALPGDAVRVTLKLARPWRFQPGQHVFLYIPSIGLWTSHPFSLAWSEEEDSLNPEKGLALTQQDVLARRKTAMSLIVRRRTGFTEKLYKRADASPGGKFTVSALVEGPYGSQSLDSYGTVLLFAAGVGITHQVPHVRALVAGYASSTIATRRIVLVWIIQSPEHLEWIRPWMTSILGMEKRREALKILLFVTRPRSTKEIHSPSASVQMFPGKPNVRALVEAEAERPVGAMAVSVCGTGGLSDEVRRAARGVGEGRSVEFVENAFSW</sequence>
<evidence type="ECO:0000256" key="14">
    <source>
        <dbReference type="SAM" id="SignalP"/>
    </source>
</evidence>
<dbReference type="OrthoDB" id="4494341at2759"/>
<keyword evidence="17" id="KW-1185">Reference proteome</keyword>
<feature type="transmembrane region" description="Helical" evidence="13">
    <location>
        <begin position="49"/>
        <end position="67"/>
    </location>
</feature>
<feature type="transmembrane region" description="Helical" evidence="13">
    <location>
        <begin position="274"/>
        <end position="294"/>
    </location>
</feature>
<feature type="transmembrane region" description="Helical" evidence="13">
    <location>
        <begin position="207"/>
        <end position="225"/>
    </location>
</feature>
<dbReference type="AlphaFoldDB" id="A0A4U0XQV8"/>
<dbReference type="SFLD" id="SFLDS00052">
    <property type="entry name" value="Ferric_Reductase_Domain"/>
    <property type="match status" value="1"/>
</dbReference>
<dbReference type="InterPro" id="IPR013130">
    <property type="entry name" value="Fe3_Rdtase_TM_dom"/>
</dbReference>
<dbReference type="PROSITE" id="PS51384">
    <property type="entry name" value="FAD_FR"/>
    <property type="match status" value="1"/>
</dbReference>
<dbReference type="SFLD" id="SFLDG01168">
    <property type="entry name" value="Ferric_reductase_subgroup_(FRE"/>
    <property type="match status" value="1"/>
</dbReference>
<keyword evidence="11 13" id="KW-0472">Membrane</keyword>
<gene>
    <name evidence="16" type="ORF">B0A49_02119</name>
</gene>
<comment type="subcellular location">
    <subcellularLocation>
        <location evidence="1">Cell membrane</location>
        <topology evidence="1">Multi-pass membrane protein</topology>
    </subcellularLocation>
</comment>
<dbReference type="InterPro" id="IPR051410">
    <property type="entry name" value="Ferric/Cupric_Reductase"/>
</dbReference>
<keyword evidence="7" id="KW-0249">Electron transport</keyword>
<dbReference type="PANTHER" id="PTHR32361">
    <property type="entry name" value="FERRIC/CUPRIC REDUCTASE TRANSMEMBRANE COMPONENT"/>
    <property type="match status" value="1"/>
</dbReference>
<feature type="signal peptide" evidence="14">
    <location>
        <begin position="1"/>
        <end position="22"/>
    </location>
</feature>
<dbReference type="GO" id="GO:0005886">
    <property type="term" value="C:plasma membrane"/>
    <property type="evidence" value="ECO:0007669"/>
    <property type="project" value="UniProtKB-SubCell"/>
</dbReference>
<keyword evidence="5" id="KW-1003">Cell membrane</keyword>
<evidence type="ECO:0000256" key="4">
    <source>
        <dbReference type="ARBA" id="ARBA00022448"/>
    </source>
</evidence>